<evidence type="ECO:0000313" key="8">
    <source>
        <dbReference type="Proteomes" id="UP000319769"/>
    </source>
</evidence>
<dbReference type="Proteomes" id="UP000319769">
    <property type="component" value="Unassembled WGS sequence"/>
</dbReference>
<dbReference type="Gene3D" id="3.50.50.60">
    <property type="entry name" value="FAD/NAD(P)-binding domain"/>
    <property type="match status" value="2"/>
</dbReference>
<evidence type="ECO:0000313" key="7">
    <source>
        <dbReference type="EMBL" id="KAA9160571.1"/>
    </source>
</evidence>
<dbReference type="Gene3D" id="3.30.390.30">
    <property type="match status" value="1"/>
</dbReference>
<dbReference type="SUPFAM" id="SSF55424">
    <property type="entry name" value="FAD/NAD-linked reductases, dimerisation (C-terminal) domain"/>
    <property type="match status" value="1"/>
</dbReference>
<feature type="domain" description="Reductase C-terminal" evidence="6">
    <location>
        <begin position="322"/>
        <end position="389"/>
    </location>
</feature>
<dbReference type="GO" id="GO:0005737">
    <property type="term" value="C:cytoplasm"/>
    <property type="evidence" value="ECO:0007669"/>
    <property type="project" value="TreeGrafter"/>
</dbReference>
<keyword evidence="2" id="KW-0285">Flavoprotein</keyword>
<evidence type="ECO:0000256" key="1">
    <source>
        <dbReference type="ARBA" id="ARBA00001974"/>
    </source>
</evidence>
<evidence type="ECO:0000259" key="5">
    <source>
        <dbReference type="Pfam" id="PF07992"/>
    </source>
</evidence>
<evidence type="ECO:0000256" key="2">
    <source>
        <dbReference type="ARBA" id="ARBA00022630"/>
    </source>
</evidence>
<dbReference type="Pfam" id="PF07992">
    <property type="entry name" value="Pyr_redox_2"/>
    <property type="match status" value="1"/>
</dbReference>
<accession>A0A5N0V6A0</accession>
<dbReference type="InterPro" id="IPR023753">
    <property type="entry name" value="FAD/NAD-binding_dom"/>
</dbReference>
<dbReference type="InterPro" id="IPR016156">
    <property type="entry name" value="FAD/NAD-linked_Rdtase_dimer_sf"/>
</dbReference>
<comment type="caution">
    <text evidence="7">The sequence shown here is derived from an EMBL/GenBank/DDBJ whole genome shotgun (WGS) entry which is preliminary data.</text>
</comment>
<keyword evidence="3" id="KW-0274">FAD</keyword>
<reference evidence="7" key="1">
    <citation type="submission" date="2019-09" db="EMBL/GenBank/DDBJ databases">
        <authorList>
            <person name="Teo W.F.A."/>
            <person name="Duangmal K."/>
        </authorList>
    </citation>
    <scope>NUCLEOTIDE SEQUENCE [LARGE SCALE GENOMIC DNA]</scope>
    <source>
        <strain evidence="7">K81G1</strain>
    </source>
</reference>
<dbReference type="InterPro" id="IPR050446">
    <property type="entry name" value="FAD-oxidoreductase/Apoptosis"/>
</dbReference>
<keyword evidence="4" id="KW-0560">Oxidoreductase</keyword>
<proteinExistence type="predicted"/>
<gene>
    <name evidence="7" type="ORF">FPZ12_016980</name>
</gene>
<dbReference type="SUPFAM" id="SSF51905">
    <property type="entry name" value="FAD/NAD(P)-binding domain"/>
    <property type="match status" value="1"/>
</dbReference>
<dbReference type="GO" id="GO:0016651">
    <property type="term" value="F:oxidoreductase activity, acting on NAD(P)H"/>
    <property type="evidence" value="ECO:0007669"/>
    <property type="project" value="TreeGrafter"/>
</dbReference>
<dbReference type="OrthoDB" id="4475657at2"/>
<dbReference type="Pfam" id="PF14759">
    <property type="entry name" value="Reductase_C"/>
    <property type="match status" value="1"/>
</dbReference>
<comment type="cofactor">
    <cofactor evidence="1">
        <name>FAD</name>
        <dbReference type="ChEBI" id="CHEBI:57692"/>
    </cofactor>
</comment>
<name>A0A5N0V6A0_9PSEU</name>
<dbReference type="PRINTS" id="PR00368">
    <property type="entry name" value="FADPNR"/>
</dbReference>
<evidence type="ECO:0000256" key="4">
    <source>
        <dbReference type="ARBA" id="ARBA00023002"/>
    </source>
</evidence>
<keyword evidence="8" id="KW-1185">Reference proteome</keyword>
<feature type="domain" description="FAD/NAD(P)-binding" evidence="5">
    <location>
        <begin position="6"/>
        <end position="299"/>
    </location>
</feature>
<dbReference type="AlphaFoldDB" id="A0A5N0V6A0"/>
<sequence>MKSVQRIVVVGASLAGLRCTEALRAEGFGGEVVLVGEERHGPYNRPPLSKAVLAGAAGGLELETTGERAAEWRLGVPATEVSLAARRLQLADGGELGYDGLVVATGLRPRRLPLPGPRRGRHVVRTLDDARNLAAALRPGARVTVLGASFIACEIASVAVDAGCSVTIVAPEAEPMAAVLGAELGAALRRRHEARGVEFRLGTVASKCDGGETLRAVVLSDGTDLPTDLLVEAVGCTPAVDWLEDNGLDLSDGVLCDNRLRVQGHEDVVAAGDVARFPNPLIDDVPRRVEHWTMAVDTARQAALTLLGRTPGPAGFRPLPGFWSDQAGLRIQAFGSPALADAREVVAGDLDGDVAIACHRTGRLIGAVAIGRRRDLIGLRKRLLDERSPLATT</sequence>
<dbReference type="InterPro" id="IPR036188">
    <property type="entry name" value="FAD/NAD-bd_sf"/>
</dbReference>
<evidence type="ECO:0000259" key="6">
    <source>
        <dbReference type="Pfam" id="PF14759"/>
    </source>
</evidence>
<protein>
    <submittedName>
        <fullName evidence="7">NAD(P)/FAD-dependent oxidoreductase</fullName>
    </submittedName>
</protein>
<dbReference type="InterPro" id="IPR028202">
    <property type="entry name" value="Reductase_C"/>
</dbReference>
<dbReference type="PANTHER" id="PTHR43557:SF2">
    <property type="entry name" value="RIESKE DOMAIN-CONTAINING PROTEIN-RELATED"/>
    <property type="match status" value="1"/>
</dbReference>
<organism evidence="7 8">
    <name type="scientific">Amycolatopsis acidicola</name>
    <dbReference type="NCBI Taxonomy" id="2596893"/>
    <lineage>
        <taxon>Bacteria</taxon>
        <taxon>Bacillati</taxon>
        <taxon>Actinomycetota</taxon>
        <taxon>Actinomycetes</taxon>
        <taxon>Pseudonocardiales</taxon>
        <taxon>Pseudonocardiaceae</taxon>
        <taxon>Amycolatopsis</taxon>
    </lineage>
</organism>
<evidence type="ECO:0000256" key="3">
    <source>
        <dbReference type="ARBA" id="ARBA00022827"/>
    </source>
</evidence>
<dbReference type="PANTHER" id="PTHR43557">
    <property type="entry name" value="APOPTOSIS-INDUCING FACTOR 1"/>
    <property type="match status" value="1"/>
</dbReference>
<dbReference type="EMBL" id="VMNW02000021">
    <property type="protein sequence ID" value="KAA9160571.1"/>
    <property type="molecule type" value="Genomic_DNA"/>
</dbReference>